<evidence type="ECO:0000256" key="1">
    <source>
        <dbReference type="SAM" id="MobiDB-lite"/>
    </source>
</evidence>
<gene>
    <name evidence="2" type="ORF">IWZ03DRAFT_442570</name>
</gene>
<evidence type="ECO:0000313" key="3">
    <source>
        <dbReference type="Proteomes" id="UP001363622"/>
    </source>
</evidence>
<name>A0ABR1KJ91_9PEZI</name>
<evidence type="ECO:0000313" key="2">
    <source>
        <dbReference type="EMBL" id="KAK7515781.1"/>
    </source>
</evidence>
<dbReference type="Gene3D" id="3.40.50.300">
    <property type="entry name" value="P-loop containing nucleotide triphosphate hydrolases"/>
    <property type="match status" value="1"/>
</dbReference>
<dbReference type="Pfam" id="PF14617">
    <property type="entry name" value="CMS1"/>
    <property type="match status" value="1"/>
</dbReference>
<dbReference type="Proteomes" id="UP001363622">
    <property type="component" value="Unassembled WGS sequence"/>
</dbReference>
<dbReference type="EMBL" id="JBBPHU010000007">
    <property type="protein sequence ID" value="KAK7515781.1"/>
    <property type="molecule type" value="Genomic_DNA"/>
</dbReference>
<feature type="compositionally biased region" description="Basic residues" evidence="1">
    <location>
        <begin position="38"/>
        <end position="47"/>
    </location>
</feature>
<keyword evidence="3" id="KW-1185">Reference proteome</keyword>
<accession>A0ABR1KJ91</accession>
<protein>
    <submittedName>
        <fullName evidence="2">U3-containing 90S pre-ribosomal complex subunit-domain containing protein</fullName>
    </submittedName>
</protein>
<dbReference type="InterPro" id="IPR027417">
    <property type="entry name" value="P-loop_NTPase"/>
</dbReference>
<dbReference type="InterPro" id="IPR032704">
    <property type="entry name" value="Cms1"/>
</dbReference>
<proteinExistence type="predicted"/>
<dbReference type="PANTHER" id="PTHR24030">
    <property type="entry name" value="PROTEIN CMSS1"/>
    <property type="match status" value="1"/>
</dbReference>
<organism evidence="2 3">
    <name type="scientific">Phyllosticta citriasiana</name>
    <dbReference type="NCBI Taxonomy" id="595635"/>
    <lineage>
        <taxon>Eukaryota</taxon>
        <taxon>Fungi</taxon>
        <taxon>Dikarya</taxon>
        <taxon>Ascomycota</taxon>
        <taxon>Pezizomycotina</taxon>
        <taxon>Dothideomycetes</taxon>
        <taxon>Dothideomycetes incertae sedis</taxon>
        <taxon>Botryosphaeriales</taxon>
        <taxon>Phyllostictaceae</taxon>
        <taxon>Phyllosticta</taxon>
    </lineage>
</organism>
<comment type="caution">
    <text evidence="2">The sequence shown here is derived from an EMBL/GenBank/DDBJ whole genome shotgun (WGS) entry which is preliminary data.</text>
</comment>
<feature type="region of interest" description="Disordered" evidence="1">
    <location>
        <begin position="1"/>
        <end position="59"/>
    </location>
</feature>
<dbReference type="PANTHER" id="PTHR24030:SF0">
    <property type="entry name" value="PROTEIN CMSS1"/>
    <property type="match status" value="1"/>
</dbReference>
<sequence>MSDSEDGAGVPLIEPVPGSPADGNGSKRKRGEEDAKQSKRAKRRKNKQPKDVHDEDLDEAAGLNRSIGRMDGRLLADYMAQRTKRFEPDLSFVELEDRYVPEKSIRDTSSWDGDRTLDNLPAFIEKIAKGDLTKASKSNGAPHTIVVAASGIRAADLTRHLLTASRGLRKFEQKGTKVAKLFAKHIKLKEAMESCKRLKMNFGVGTPQRISDLLENEALSTSNLQRIIIDASHIDVKKRGIMDMKETQVPLAQLLARKELKSRYEQEGGIEVVFY</sequence>
<reference evidence="2 3" key="1">
    <citation type="submission" date="2024-04" db="EMBL/GenBank/DDBJ databases">
        <title>Phyllosticta paracitricarpa is synonymous to the EU quarantine fungus P. citricarpa based on phylogenomic analyses.</title>
        <authorList>
            <consortium name="Lawrence Berkeley National Laboratory"/>
            <person name="Van Ingen-Buijs V.A."/>
            <person name="Van Westerhoven A.C."/>
            <person name="Haridas S."/>
            <person name="Skiadas P."/>
            <person name="Martin F."/>
            <person name="Groenewald J.Z."/>
            <person name="Crous P.W."/>
            <person name="Seidl M.F."/>
        </authorList>
    </citation>
    <scope>NUCLEOTIDE SEQUENCE [LARGE SCALE GENOMIC DNA]</scope>
    <source>
        <strain evidence="2 3">CBS 123371</strain>
    </source>
</reference>